<dbReference type="EMBL" id="JAESDN010000001">
    <property type="protein sequence ID" value="KAG7057758.1"/>
    <property type="molecule type" value="Genomic_DNA"/>
</dbReference>
<reference evidence="1" key="1">
    <citation type="submission" date="2021-05" db="EMBL/GenBank/DDBJ databases">
        <title>Comparative genomics of three Colletotrichum scovillei strains and genetic complementation revealed genes involved fungal growth and virulence on chili pepper.</title>
        <authorList>
            <person name="Hsieh D.-K."/>
            <person name="Chuang S.-C."/>
            <person name="Chen C.-Y."/>
            <person name="Chao Y.-T."/>
            <person name="Lu M.-Y.J."/>
            <person name="Lee M.-H."/>
            <person name="Shih M.-C."/>
        </authorList>
    </citation>
    <scope>NUCLEOTIDE SEQUENCE</scope>
    <source>
        <strain evidence="1">Coll-153</strain>
    </source>
</reference>
<keyword evidence="2" id="KW-1185">Reference proteome</keyword>
<comment type="caution">
    <text evidence="1">The sequence shown here is derived from an EMBL/GenBank/DDBJ whole genome shotgun (WGS) entry which is preliminary data.</text>
</comment>
<protein>
    <submittedName>
        <fullName evidence="1">Uncharacterized protein</fullName>
    </submittedName>
</protein>
<dbReference type="AlphaFoldDB" id="A0A9P7UKB1"/>
<evidence type="ECO:0000313" key="1">
    <source>
        <dbReference type="EMBL" id="KAG7057758.1"/>
    </source>
</evidence>
<accession>A0A9P7UKB1</accession>
<name>A0A9P7UKB1_9PEZI</name>
<evidence type="ECO:0000313" key="2">
    <source>
        <dbReference type="Proteomes" id="UP000699042"/>
    </source>
</evidence>
<proteinExistence type="predicted"/>
<organism evidence="1 2">
    <name type="scientific">Colletotrichum scovillei</name>
    <dbReference type="NCBI Taxonomy" id="1209932"/>
    <lineage>
        <taxon>Eukaryota</taxon>
        <taxon>Fungi</taxon>
        <taxon>Dikarya</taxon>
        <taxon>Ascomycota</taxon>
        <taxon>Pezizomycotina</taxon>
        <taxon>Sordariomycetes</taxon>
        <taxon>Hypocreomycetidae</taxon>
        <taxon>Glomerellales</taxon>
        <taxon>Glomerellaceae</taxon>
        <taxon>Colletotrichum</taxon>
        <taxon>Colletotrichum acutatum species complex</taxon>
    </lineage>
</organism>
<gene>
    <name evidence="1" type="ORF">JMJ77_005140</name>
</gene>
<dbReference type="Proteomes" id="UP000699042">
    <property type="component" value="Unassembled WGS sequence"/>
</dbReference>
<sequence>MKSNLVISLFRLGSQSSSHLKVPTLKQAPYISHRVKWSELQSTRPEKIEYEKGVCRFPAPPPRCTTAERDVPIGAYAPQPYVIASRGILVLGLTHSPAPSVSRQRTSTTTHPPYLNLEFPLSKANYLARSLRAPPLLYVVLYIIQQIKRPTCRNILLFLLLEERSPARLDQIPALPP</sequence>